<dbReference type="SUPFAM" id="SSF53474">
    <property type="entry name" value="alpha/beta-Hydrolases"/>
    <property type="match status" value="1"/>
</dbReference>
<dbReference type="PANTHER" id="PTHR10272">
    <property type="entry name" value="PLATELET-ACTIVATING FACTOR ACETYLHYDROLASE"/>
    <property type="match status" value="1"/>
</dbReference>
<dbReference type="InterPro" id="IPR029058">
    <property type="entry name" value="AB_hydrolase_fold"/>
</dbReference>
<keyword evidence="2" id="KW-0442">Lipid degradation</keyword>
<evidence type="ECO:0000313" key="6">
    <source>
        <dbReference type="EMBL" id="PRD52182.1"/>
    </source>
</evidence>
<keyword evidence="7" id="KW-1185">Reference proteome</keyword>
<evidence type="ECO:0000256" key="3">
    <source>
        <dbReference type="ARBA" id="ARBA00023098"/>
    </source>
</evidence>
<dbReference type="GO" id="GO:0003847">
    <property type="term" value="F:1-alkyl-2-acetylglycerophosphocholine esterase activity"/>
    <property type="evidence" value="ECO:0007669"/>
    <property type="project" value="TreeGrafter"/>
</dbReference>
<keyword evidence="4" id="KW-0732">Signal</keyword>
<sequence length="358" mass="38313">MTFAFSKRFHSAALLFCSTPVVMGLLFGAASAAEAGWRPYEVPPSNTNAEKIPVALFYPTQEPMRSIMVGSFTIHATPMAVPEAKTKGLIVISHGTGGSEFGQSSLAEALARDGYLVAALRHPGDNYQDGSLWQKPLGAYFTERPRQVSRLIDALLADPEWKDRIATDAKGPRIGAAGHSAGGYTVVALAGGRVDLSRMGAHCAKDAAQDPISCSMVRDVHHMHAPLVLESTTDPRVRAIVAMAPVGVMFTEQSLKTITVPALIYAAEKDRWLPPRFHAAWIGQNLPGATYRIVANAGHFAFMNPASAPIPTLDGDISANPPGFDRAEFLKQLGEEVPAFFDRALTLAPNAINSNVSP</sequence>
<evidence type="ECO:0000256" key="4">
    <source>
        <dbReference type="SAM" id="SignalP"/>
    </source>
</evidence>
<feature type="signal peptide" evidence="4">
    <location>
        <begin position="1"/>
        <end position="32"/>
    </location>
</feature>
<proteinExistence type="predicted"/>
<feature type="chain" id="PRO_5015698188" evidence="4">
    <location>
        <begin position="33"/>
        <end position="358"/>
    </location>
</feature>
<dbReference type="Proteomes" id="UP000238563">
    <property type="component" value="Unassembled WGS sequence"/>
</dbReference>
<keyword evidence="3" id="KW-0443">Lipid metabolism</keyword>
<accession>A0A2S9JGR4</accession>
<protein>
    <submittedName>
        <fullName evidence="6">Dienelactone hydrolase</fullName>
    </submittedName>
</protein>
<dbReference type="PIRSF" id="PIRSF031982">
    <property type="entry name" value="UCP031982_abhydr"/>
    <property type="match status" value="1"/>
</dbReference>
<evidence type="ECO:0000259" key="5">
    <source>
        <dbReference type="Pfam" id="PF12697"/>
    </source>
</evidence>
<gene>
    <name evidence="6" type="ORF">C5750_14805</name>
</gene>
<evidence type="ECO:0000256" key="2">
    <source>
        <dbReference type="ARBA" id="ARBA00022963"/>
    </source>
</evidence>
<dbReference type="InterPro" id="IPR016986">
    <property type="entry name" value="UCP031982_abhydr"/>
</dbReference>
<dbReference type="GO" id="GO:0016042">
    <property type="term" value="P:lipid catabolic process"/>
    <property type="evidence" value="ECO:0007669"/>
    <property type="project" value="UniProtKB-KW"/>
</dbReference>
<evidence type="ECO:0000313" key="7">
    <source>
        <dbReference type="Proteomes" id="UP000238563"/>
    </source>
</evidence>
<feature type="domain" description="AB hydrolase-1" evidence="5">
    <location>
        <begin position="90"/>
        <end position="305"/>
    </location>
</feature>
<dbReference type="AlphaFoldDB" id="A0A2S9JGR4"/>
<dbReference type="PANTHER" id="PTHR10272:SF13">
    <property type="entry name" value="POLY(ETHYLENE TEREPHTHALATE) HYDROLASE"/>
    <property type="match status" value="1"/>
</dbReference>
<dbReference type="OrthoDB" id="9814760at2"/>
<reference evidence="6 7" key="1">
    <citation type="submission" date="2018-02" db="EMBL/GenBank/DDBJ databases">
        <title>The draft genome of Phyllobacterium myrsinacearum DSM5892.</title>
        <authorList>
            <person name="Li L."/>
            <person name="Liu L."/>
            <person name="Zhang X."/>
            <person name="Wang T."/>
        </authorList>
    </citation>
    <scope>NUCLEOTIDE SEQUENCE [LARGE SCALE GENOMIC DNA]</scope>
    <source>
        <strain evidence="6 7">DSM 5892</strain>
    </source>
</reference>
<dbReference type="RefSeq" id="WP_105734692.1">
    <property type="nucleotide sequence ID" value="NZ_PVBT01000004.1"/>
</dbReference>
<dbReference type="Gene3D" id="3.40.50.1820">
    <property type="entry name" value="alpha/beta hydrolase"/>
    <property type="match status" value="1"/>
</dbReference>
<dbReference type="EMBL" id="PVBT01000004">
    <property type="protein sequence ID" value="PRD52182.1"/>
    <property type="molecule type" value="Genomic_DNA"/>
</dbReference>
<evidence type="ECO:0000256" key="1">
    <source>
        <dbReference type="ARBA" id="ARBA00022801"/>
    </source>
</evidence>
<dbReference type="Pfam" id="PF12697">
    <property type="entry name" value="Abhydrolase_6"/>
    <property type="match status" value="1"/>
</dbReference>
<comment type="caution">
    <text evidence="6">The sequence shown here is derived from an EMBL/GenBank/DDBJ whole genome shotgun (WGS) entry which is preliminary data.</text>
</comment>
<dbReference type="InterPro" id="IPR000073">
    <property type="entry name" value="AB_hydrolase_1"/>
</dbReference>
<keyword evidence="1 6" id="KW-0378">Hydrolase</keyword>
<name>A0A2S9JGR4_9HYPH</name>
<organism evidence="6 7">
    <name type="scientific">Phyllobacterium myrsinacearum</name>
    <dbReference type="NCBI Taxonomy" id="28101"/>
    <lineage>
        <taxon>Bacteria</taxon>
        <taxon>Pseudomonadati</taxon>
        <taxon>Pseudomonadota</taxon>
        <taxon>Alphaproteobacteria</taxon>
        <taxon>Hyphomicrobiales</taxon>
        <taxon>Phyllobacteriaceae</taxon>
        <taxon>Phyllobacterium</taxon>
    </lineage>
</organism>